<evidence type="ECO:0000313" key="11">
    <source>
        <dbReference type="EMBL" id="UQC91607.1"/>
    </source>
</evidence>
<dbReference type="CDD" id="cd13876">
    <property type="entry name" value="CuRO_2_Abr2_like"/>
    <property type="match status" value="1"/>
</dbReference>
<keyword evidence="5" id="KW-0186">Copper</keyword>
<dbReference type="KEGG" id="clup:CLUP02_17143"/>
<feature type="domain" description="Plastocyanin-like" evidence="10">
    <location>
        <begin position="162"/>
        <end position="273"/>
    </location>
</feature>
<organism evidence="11 12">
    <name type="scientific">Colletotrichum lupini</name>
    <dbReference type="NCBI Taxonomy" id="145971"/>
    <lineage>
        <taxon>Eukaryota</taxon>
        <taxon>Fungi</taxon>
        <taxon>Dikarya</taxon>
        <taxon>Ascomycota</taxon>
        <taxon>Pezizomycotina</taxon>
        <taxon>Sordariomycetes</taxon>
        <taxon>Hypocreomycetidae</taxon>
        <taxon>Glomerellales</taxon>
        <taxon>Glomerellaceae</taxon>
        <taxon>Colletotrichum</taxon>
        <taxon>Colletotrichum acutatum species complex</taxon>
    </lineage>
</organism>
<gene>
    <name evidence="11" type="ORF">CLUP02_17143</name>
</gene>
<dbReference type="Proteomes" id="UP000830671">
    <property type="component" value="Chromosome 9"/>
</dbReference>
<dbReference type="GO" id="GO:0005507">
    <property type="term" value="F:copper ion binding"/>
    <property type="evidence" value="ECO:0007669"/>
    <property type="project" value="InterPro"/>
</dbReference>
<feature type="domain" description="Plastocyanin-like" evidence="9">
    <location>
        <begin position="637"/>
        <end position="745"/>
    </location>
</feature>
<dbReference type="AlphaFoldDB" id="A0A9Q8TB50"/>
<feature type="domain" description="Plastocyanin-like" evidence="8">
    <location>
        <begin position="372"/>
        <end position="516"/>
    </location>
</feature>
<evidence type="ECO:0000256" key="1">
    <source>
        <dbReference type="ARBA" id="ARBA00010609"/>
    </source>
</evidence>
<keyword evidence="7" id="KW-1133">Transmembrane helix</keyword>
<sequence length="829" mass="92191">MINVMLYETGSCPFVTTFGKATTLQLTVRRTTGRPSVFKGAISIRSRHSPRGCYCRAAQSKFLSSFPDSPGSEISKLTAEMESKQQLLDQTQLGVSRKKSGNRYNRNVWISGLSTLLLLALTGLWRNGYPLTGLLGSWGRHKPSGQDRLMREYTLQSGVRWMNPDGGRWRVMFVCNGQTPCPTLYAEEGDLDLPKFYFTFCFHIDPSSKVRHWTQGITNSVDHRTGSWNDGTAGISQYPILPRGNFTSVIDTTGSWGLNWYAEHTTAASADVGLFLLLPYVTQLFFLRTFFTTAKIHQSDFERKGLYGMVYVAPSPSRPRPYRLITKNDIELRKIMEAEKQVRHLAIKNHQHRDTGWKMLRMRAEGSEFYCYDSILVNGKGRVHCRQPGYEQLNGNRLDETGCIQPPGLPEESCTPSEADHEVLETEGREYMMLNLVNIGFEHSVMVSIDNHKLTVVANNGGFVVPEEADSVYVPSAGRLTVLVRLNAEPGDYAMRISSTSQMQNLQAYSILRYPGSRRPIYGQPMKVPQPGSVDDICVLPDGSTNQGCKTVNGQFLPPYPATPPPSAKGLHLERADFTFHLAAGSQTSPTEAHVPEFYLNEKPWQLFRSSLMPLLFQAANESGSLGSLGKPIIEGIPIGSVVDLIIENNLNDTVPLYKHADPAWLLGAQPNARFSHKSVKEALVGRSPLSKSLNLKDPALVTVHDLPPLGWSVLRFKVTAKAATMIHAVKLRYFALGMSAPIMEGILSSDPAEFPESAINRPHVEFEPKNDGSLQVQAGHFRITPSCRPVRTWDGKDEENGAPDAFRPAIQAALDLAIFEHALFMEQC</sequence>
<evidence type="ECO:0000256" key="7">
    <source>
        <dbReference type="SAM" id="Phobius"/>
    </source>
</evidence>
<dbReference type="Pfam" id="PF00394">
    <property type="entry name" value="Cu-oxidase"/>
    <property type="match status" value="1"/>
</dbReference>
<comment type="similarity">
    <text evidence="1">Belongs to the multicopper oxidase family.</text>
</comment>
<dbReference type="Pfam" id="PF07731">
    <property type="entry name" value="Cu-oxidase_2"/>
    <property type="match status" value="1"/>
</dbReference>
<evidence type="ECO:0000256" key="2">
    <source>
        <dbReference type="ARBA" id="ARBA00022723"/>
    </source>
</evidence>
<name>A0A9Q8TB50_9PEZI</name>
<evidence type="ECO:0000259" key="9">
    <source>
        <dbReference type="Pfam" id="PF07731"/>
    </source>
</evidence>
<dbReference type="SUPFAM" id="SSF49503">
    <property type="entry name" value="Cupredoxins"/>
    <property type="match status" value="3"/>
</dbReference>
<proteinExistence type="inferred from homology"/>
<evidence type="ECO:0000256" key="5">
    <source>
        <dbReference type="ARBA" id="ARBA00023008"/>
    </source>
</evidence>
<reference evidence="11" key="1">
    <citation type="journal article" date="2021" name="Mol. Plant Microbe Interact.">
        <title>Complete Genome Sequence of the Plant-Pathogenic Fungus Colletotrichum lupini.</title>
        <authorList>
            <person name="Baroncelli R."/>
            <person name="Pensec F."/>
            <person name="Da Lio D."/>
            <person name="Boufleur T."/>
            <person name="Vicente I."/>
            <person name="Sarrocco S."/>
            <person name="Picot A."/>
            <person name="Baraldi E."/>
            <person name="Sukno S."/>
            <person name="Thon M."/>
            <person name="Le Floch G."/>
        </authorList>
    </citation>
    <scope>NUCLEOTIDE SEQUENCE</scope>
    <source>
        <strain evidence="11">IMI 504893</strain>
    </source>
</reference>
<keyword evidence="12" id="KW-1185">Reference proteome</keyword>
<dbReference type="Gene3D" id="2.60.40.420">
    <property type="entry name" value="Cupredoxins - blue copper proteins"/>
    <property type="match status" value="3"/>
</dbReference>
<keyword evidence="6" id="KW-0325">Glycoprotein</keyword>
<dbReference type="PANTHER" id="PTHR11709:SF488">
    <property type="entry name" value="LACCASE-RELATED"/>
    <property type="match status" value="1"/>
</dbReference>
<dbReference type="GeneID" id="73351068"/>
<keyword evidence="7" id="KW-0812">Transmembrane</keyword>
<evidence type="ECO:0008006" key="13">
    <source>
        <dbReference type="Google" id="ProtNLM"/>
    </source>
</evidence>
<evidence type="ECO:0000256" key="3">
    <source>
        <dbReference type="ARBA" id="ARBA00022729"/>
    </source>
</evidence>
<keyword evidence="3" id="KW-0732">Signal</keyword>
<evidence type="ECO:0000313" key="12">
    <source>
        <dbReference type="Proteomes" id="UP000830671"/>
    </source>
</evidence>
<keyword evidence="7" id="KW-0472">Membrane</keyword>
<dbReference type="GO" id="GO:0016491">
    <property type="term" value="F:oxidoreductase activity"/>
    <property type="evidence" value="ECO:0007669"/>
    <property type="project" value="UniProtKB-KW"/>
</dbReference>
<dbReference type="EMBL" id="CP019481">
    <property type="protein sequence ID" value="UQC91607.1"/>
    <property type="molecule type" value="Genomic_DNA"/>
</dbReference>
<protein>
    <recommendedName>
        <fullName evidence="13">Multicopper oxidase</fullName>
    </recommendedName>
</protein>
<feature type="transmembrane region" description="Helical" evidence="7">
    <location>
        <begin position="107"/>
        <end position="125"/>
    </location>
</feature>
<evidence type="ECO:0000259" key="8">
    <source>
        <dbReference type="Pfam" id="PF00394"/>
    </source>
</evidence>
<keyword evidence="4" id="KW-0560">Oxidoreductase</keyword>
<keyword evidence="2" id="KW-0479">Metal-binding</keyword>
<dbReference type="InterPro" id="IPR045087">
    <property type="entry name" value="Cu-oxidase_fam"/>
</dbReference>
<dbReference type="InterPro" id="IPR011706">
    <property type="entry name" value="Cu-oxidase_C"/>
</dbReference>
<evidence type="ECO:0000259" key="10">
    <source>
        <dbReference type="Pfam" id="PF07732"/>
    </source>
</evidence>
<evidence type="ECO:0000256" key="6">
    <source>
        <dbReference type="ARBA" id="ARBA00023180"/>
    </source>
</evidence>
<dbReference type="RefSeq" id="XP_049153205.1">
    <property type="nucleotide sequence ID" value="XM_049296058.1"/>
</dbReference>
<dbReference type="InterPro" id="IPR011707">
    <property type="entry name" value="Cu-oxidase-like_N"/>
</dbReference>
<evidence type="ECO:0000256" key="4">
    <source>
        <dbReference type="ARBA" id="ARBA00023002"/>
    </source>
</evidence>
<dbReference type="InterPro" id="IPR008972">
    <property type="entry name" value="Cupredoxin"/>
</dbReference>
<dbReference type="Pfam" id="PF07732">
    <property type="entry name" value="Cu-oxidase_3"/>
    <property type="match status" value="1"/>
</dbReference>
<dbReference type="InterPro" id="IPR001117">
    <property type="entry name" value="Cu-oxidase_2nd"/>
</dbReference>
<dbReference type="PANTHER" id="PTHR11709">
    <property type="entry name" value="MULTI-COPPER OXIDASE"/>
    <property type="match status" value="1"/>
</dbReference>
<accession>A0A9Q8TB50</accession>